<sequence>MYQKIVPKVEYSLSEDGKSVSAVFDSFCGCGEGSI</sequence>
<name>A0A7T2V7D6_9BACI</name>
<protein>
    <submittedName>
        <fullName evidence="2">Winged helix-turn-helix transcriptional regulator</fullName>
    </submittedName>
</protein>
<accession>A0A7T2V7D6</accession>
<gene>
    <name evidence="2" type="ORF">I6G77_05275</name>
</gene>
<evidence type="ECO:0000313" key="2">
    <source>
        <dbReference type="EMBL" id="QPR80241.1"/>
    </source>
</evidence>
<evidence type="ECO:0000259" key="1">
    <source>
        <dbReference type="Pfam" id="PF01638"/>
    </source>
</evidence>
<dbReference type="InterPro" id="IPR002577">
    <property type="entry name" value="HTH_HxlR"/>
</dbReference>
<feature type="domain" description="HTH hxlR-type" evidence="1">
    <location>
        <begin position="1"/>
        <end position="32"/>
    </location>
</feature>
<reference evidence="2 3" key="1">
    <citation type="submission" date="2020-12" db="EMBL/GenBank/DDBJ databases">
        <title>FDA dAtabase for Regulatory Grade micrObial Sequences (FDA-ARGOS): Supporting development and validation of Infectious Disease Dx tests.</title>
        <authorList>
            <person name="Nelson B."/>
            <person name="Plummer A."/>
            <person name="Tallon L."/>
            <person name="Sadzewicz L."/>
            <person name="Zhao X."/>
            <person name="Boylan J."/>
            <person name="Ott S."/>
            <person name="Bowen H."/>
            <person name="Vavikolanu K."/>
            <person name="Mehta A."/>
            <person name="Aluvathingal J."/>
            <person name="Nadendla S."/>
            <person name="Myers T."/>
            <person name="Yan Y."/>
            <person name="Sichtig H."/>
        </authorList>
    </citation>
    <scope>NUCLEOTIDE SEQUENCE [LARGE SCALE GENOMIC DNA]</scope>
    <source>
        <strain evidence="2 3">FDAARGOS_920</strain>
    </source>
</reference>
<proteinExistence type="predicted"/>
<dbReference type="Proteomes" id="UP000594791">
    <property type="component" value="Chromosome"/>
</dbReference>
<dbReference type="EMBL" id="CP065739">
    <property type="protein sequence ID" value="QPR80241.1"/>
    <property type="molecule type" value="Genomic_DNA"/>
</dbReference>
<organism evidence="2 3">
    <name type="scientific">Bacillus tropicus</name>
    <dbReference type="NCBI Taxonomy" id="2026188"/>
    <lineage>
        <taxon>Bacteria</taxon>
        <taxon>Bacillati</taxon>
        <taxon>Bacillota</taxon>
        <taxon>Bacilli</taxon>
        <taxon>Bacillales</taxon>
        <taxon>Bacillaceae</taxon>
        <taxon>Bacillus</taxon>
        <taxon>Bacillus cereus group</taxon>
    </lineage>
</organism>
<keyword evidence="3" id="KW-1185">Reference proteome</keyword>
<evidence type="ECO:0000313" key="3">
    <source>
        <dbReference type="Proteomes" id="UP000594791"/>
    </source>
</evidence>
<dbReference type="Pfam" id="PF01638">
    <property type="entry name" value="HxlR"/>
    <property type="match status" value="1"/>
</dbReference>